<sequence length="113" mass="12836">MLTKDVADMKHFMALVDDDDDDDDDDMVIDDIPSSSLGDNPPLDPPPSSNFPPPSHLPPRTPSPPPGSPPQYDATKKGETNQERLHQQIQILVNDSFKHNIRSYRYKFNNFYQ</sequence>
<protein>
    <submittedName>
        <fullName evidence="2">Uncharacterized protein</fullName>
    </submittedName>
</protein>
<feature type="compositionally biased region" description="Low complexity" evidence="1">
    <location>
        <begin position="30"/>
        <end position="41"/>
    </location>
</feature>
<evidence type="ECO:0000313" key="3">
    <source>
        <dbReference type="Proteomes" id="UP001177003"/>
    </source>
</evidence>
<dbReference type="AlphaFoldDB" id="A0AA36EFK0"/>
<feature type="region of interest" description="Disordered" evidence="1">
    <location>
        <begin position="15"/>
        <end position="84"/>
    </location>
</feature>
<evidence type="ECO:0000313" key="2">
    <source>
        <dbReference type="EMBL" id="CAI9294641.1"/>
    </source>
</evidence>
<proteinExistence type="predicted"/>
<keyword evidence="3" id="KW-1185">Reference proteome</keyword>
<dbReference type="EMBL" id="OX465083">
    <property type="protein sequence ID" value="CAI9294641.1"/>
    <property type="molecule type" value="Genomic_DNA"/>
</dbReference>
<evidence type="ECO:0000256" key="1">
    <source>
        <dbReference type="SAM" id="MobiDB-lite"/>
    </source>
</evidence>
<name>A0AA36EFK0_LACSI</name>
<gene>
    <name evidence="2" type="ORF">LSALG_LOCUS33614</name>
</gene>
<accession>A0AA36EFK0</accession>
<organism evidence="2 3">
    <name type="scientific">Lactuca saligna</name>
    <name type="common">Willowleaf lettuce</name>
    <dbReference type="NCBI Taxonomy" id="75948"/>
    <lineage>
        <taxon>Eukaryota</taxon>
        <taxon>Viridiplantae</taxon>
        <taxon>Streptophyta</taxon>
        <taxon>Embryophyta</taxon>
        <taxon>Tracheophyta</taxon>
        <taxon>Spermatophyta</taxon>
        <taxon>Magnoliopsida</taxon>
        <taxon>eudicotyledons</taxon>
        <taxon>Gunneridae</taxon>
        <taxon>Pentapetalae</taxon>
        <taxon>asterids</taxon>
        <taxon>campanulids</taxon>
        <taxon>Asterales</taxon>
        <taxon>Asteraceae</taxon>
        <taxon>Cichorioideae</taxon>
        <taxon>Cichorieae</taxon>
        <taxon>Lactucinae</taxon>
        <taxon>Lactuca</taxon>
    </lineage>
</organism>
<feature type="compositionally biased region" description="Pro residues" evidence="1">
    <location>
        <begin position="42"/>
        <end position="69"/>
    </location>
</feature>
<feature type="compositionally biased region" description="Acidic residues" evidence="1">
    <location>
        <begin position="16"/>
        <end position="29"/>
    </location>
</feature>
<dbReference type="Proteomes" id="UP001177003">
    <property type="component" value="Chromosome 7"/>
</dbReference>
<feature type="compositionally biased region" description="Basic and acidic residues" evidence="1">
    <location>
        <begin position="74"/>
        <end position="84"/>
    </location>
</feature>
<reference evidence="2" key="1">
    <citation type="submission" date="2023-04" db="EMBL/GenBank/DDBJ databases">
        <authorList>
            <person name="Vijverberg K."/>
            <person name="Xiong W."/>
            <person name="Schranz E."/>
        </authorList>
    </citation>
    <scope>NUCLEOTIDE SEQUENCE</scope>
</reference>